<dbReference type="InterPro" id="IPR008929">
    <property type="entry name" value="Chondroitin_lyas"/>
</dbReference>
<organism evidence="5 6">
    <name type="scientific">Citrobacter amalonaticus</name>
    <dbReference type="NCBI Taxonomy" id="35703"/>
    <lineage>
        <taxon>Bacteria</taxon>
        <taxon>Pseudomonadati</taxon>
        <taxon>Pseudomonadota</taxon>
        <taxon>Gammaproteobacteria</taxon>
        <taxon>Enterobacterales</taxon>
        <taxon>Enterobacteriaceae</taxon>
        <taxon>Citrobacter</taxon>
    </lineage>
</organism>
<accession>A0A8I0T1L4</accession>
<feature type="domain" description="Alginate lyase" evidence="4">
    <location>
        <begin position="73"/>
        <end position="351"/>
    </location>
</feature>
<dbReference type="GO" id="GO:0016829">
    <property type="term" value="F:lyase activity"/>
    <property type="evidence" value="ECO:0007669"/>
    <property type="project" value="UniProtKB-KW"/>
</dbReference>
<evidence type="ECO:0000256" key="3">
    <source>
        <dbReference type="SAM" id="SignalP"/>
    </source>
</evidence>
<evidence type="ECO:0000313" key="6">
    <source>
        <dbReference type="Proteomes" id="UP000656723"/>
    </source>
</evidence>
<evidence type="ECO:0000256" key="1">
    <source>
        <dbReference type="ARBA" id="ARBA00022729"/>
    </source>
</evidence>
<dbReference type="EMBL" id="VKME01000030">
    <property type="protein sequence ID" value="MBE0131098.1"/>
    <property type="molecule type" value="Genomic_DNA"/>
</dbReference>
<dbReference type="RefSeq" id="WP_192479407.1">
    <property type="nucleotide sequence ID" value="NZ_JBOEIY010000007.1"/>
</dbReference>
<dbReference type="Pfam" id="PF05426">
    <property type="entry name" value="Alginate_lyase"/>
    <property type="match status" value="1"/>
</dbReference>
<dbReference type="Gene3D" id="1.50.10.100">
    <property type="entry name" value="Chondroitin AC/alginate lyase"/>
    <property type="match status" value="1"/>
</dbReference>
<evidence type="ECO:0000313" key="5">
    <source>
        <dbReference type="EMBL" id="MBE0131098.1"/>
    </source>
</evidence>
<dbReference type="InterPro" id="IPR008397">
    <property type="entry name" value="Alginate_lyase_dom"/>
</dbReference>
<feature type="signal peptide" evidence="3">
    <location>
        <begin position="1"/>
        <end position="24"/>
    </location>
</feature>
<dbReference type="Proteomes" id="UP000656723">
    <property type="component" value="Unassembled WGS sequence"/>
</dbReference>
<comment type="caution">
    <text evidence="5">The sequence shown here is derived from an EMBL/GenBank/DDBJ whole genome shotgun (WGS) entry which is preliminary data.</text>
</comment>
<keyword evidence="1 3" id="KW-0732">Signal</keyword>
<dbReference type="AlphaFoldDB" id="A0A8I0T1L4"/>
<keyword evidence="2 5" id="KW-0456">Lyase</keyword>
<evidence type="ECO:0000259" key="4">
    <source>
        <dbReference type="Pfam" id="PF05426"/>
    </source>
</evidence>
<reference evidence="5" key="1">
    <citation type="submission" date="2019-07" db="EMBL/GenBank/DDBJ databases">
        <title>KPC-2 carbapenem resistent Enterobacterales isolates from Germany.</title>
        <authorList>
            <person name="Yao Y."/>
            <person name="Falgenhauer L."/>
            <person name="Imirzalioglu C."/>
            <person name="Chakraborty T."/>
        </authorList>
    </citation>
    <scope>NUCLEOTIDE SEQUENCE</scope>
    <source>
        <strain evidence="5">CA13304</strain>
    </source>
</reference>
<protein>
    <submittedName>
        <fullName evidence="5">Alginate lyase family protein</fullName>
    </submittedName>
</protein>
<dbReference type="GO" id="GO:0042597">
    <property type="term" value="C:periplasmic space"/>
    <property type="evidence" value="ECO:0007669"/>
    <property type="project" value="InterPro"/>
</dbReference>
<dbReference type="SUPFAM" id="SSF48230">
    <property type="entry name" value="Chondroitin AC/alginate lyase"/>
    <property type="match status" value="1"/>
</dbReference>
<proteinExistence type="predicted"/>
<name>A0A8I0T1L4_CITAM</name>
<sequence>MKCKIHYLALIVCGFFCTQNTTFAAQHDACLTYDCEQMLSIKQSISRHDAQYTPAWQAVLQQADAALNHPAYSVTDKTLTPASGNKHDYYSFGPYWWPNPDSKDGMPYIRKDGQINPEAKTNGTDSKRMVQFSDDVRTLALAWFYSGEDKYAKKAQQLLQTWFLDNNTRMNPNLNYAQAIPGKVNGRGIGIIDTRVLIDVADSIVLLESSGHIPPNSLAGYKKWYADYTQWLLTSRNGFEEANWYNNHGAWYDAQVTAFSLFTDQLQQASHQVEIFKLRHLISQVNAAGEITSETERTRSFHYTNFALSAYAHMGRYGEKVQNDVWGFELDNRTMKKAFALVSAQTGKPQTAWTHEDIRYTPSEATGPLLAAARAYKDTEFVKNAAILAKENSKDINILIPGSVLVK</sequence>
<gene>
    <name evidence="5" type="ORF">FOT72_24265</name>
</gene>
<evidence type="ECO:0000256" key="2">
    <source>
        <dbReference type="ARBA" id="ARBA00023239"/>
    </source>
</evidence>
<feature type="chain" id="PRO_5034970979" evidence="3">
    <location>
        <begin position="25"/>
        <end position="407"/>
    </location>
</feature>